<dbReference type="InterPro" id="IPR045090">
    <property type="entry name" value="Pept_M3A_M3B"/>
</dbReference>
<evidence type="ECO:0000256" key="5">
    <source>
        <dbReference type="ARBA" id="ARBA00023049"/>
    </source>
</evidence>
<evidence type="ECO:0000256" key="2">
    <source>
        <dbReference type="ARBA" id="ARBA00022723"/>
    </source>
</evidence>
<dbReference type="PANTHER" id="PTHR11804:SF84">
    <property type="entry name" value="SACCHAROLYSIN"/>
    <property type="match status" value="1"/>
</dbReference>
<comment type="cofactor">
    <cofactor evidence="6">
        <name>Zn(2+)</name>
        <dbReference type="ChEBI" id="CHEBI:29105"/>
    </cofactor>
    <text evidence="6">Binds 1 zinc ion.</text>
</comment>
<keyword evidence="2 6" id="KW-0479">Metal-binding</keyword>
<name>A0A1H6XDI8_9FIRM</name>
<evidence type="ECO:0000313" key="9">
    <source>
        <dbReference type="EMBL" id="SEJ25564.1"/>
    </source>
</evidence>
<dbReference type="InterPro" id="IPR042088">
    <property type="entry name" value="OligoPept_F_C"/>
</dbReference>
<evidence type="ECO:0000256" key="1">
    <source>
        <dbReference type="ARBA" id="ARBA00022670"/>
    </source>
</evidence>
<dbReference type="Pfam" id="PF08439">
    <property type="entry name" value="Peptidase_M3_N"/>
    <property type="match status" value="1"/>
</dbReference>
<dbReference type="Gene3D" id="1.10.1370.20">
    <property type="entry name" value="Oligoendopeptidase f, C-terminal domain"/>
    <property type="match status" value="1"/>
</dbReference>
<dbReference type="EMBL" id="FNZK01000005">
    <property type="protein sequence ID" value="SEJ25564.1"/>
    <property type="molecule type" value="Genomic_DNA"/>
</dbReference>
<dbReference type="Proteomes" id="UP000199662">
    <property type="component" value="Unassembled WGS sequence"/>
</dbReference>
<dbReference type="NCBIfam" id="TIGR00181">
    <property type="entry name" value="pepF"/>
    <property type="match status" value="1"/>
</dbReference>
<keyword evidence="1 6" id="KW-0645">Protease</keyword>
<dbReference type="InterPro" id="IPR013647">
    <property type="entry name" value="OligopepF_N_dom"/>
</dbReference>
<feature type="domain" description="Oligopeptidase F N-terminal" evidence="8">
    <location>
        <begin position="133"/>
        <end position="202"/>
    </location>
</feature>
<dbReference type="CDD" id="cd09608">
    <property type="entry name" value="M3B_PepF"/>
    <property type="match status" value="1"/>
</dbReference>
<comment type="function">
    <text evidence="6">Has oligopeptidase activity and degrades a variety of small bioactive peptides.</text>
</comment>
<feature type="domain" description="Peptidase M3A/M3B catalytic" evidence="7">
    <location>
        <begin position="223"/>
        <end position="601"/>
    </location>
</feature>
<evidence type="ECO:0000256" key="4">
    <source>
        <dbReference type="ARBA" id="ARBA00022833"/>
    </source>
</evidence>
<evidence type="ECO:0000256" key="6">
    <source>
        <dbReference type="RuleBase" id="RU368091"/>
    </source>
</evidence>
<evidence type="ECO:0000313" key="10">
    <source>
        <dbReference type="Proteomes" id="UP000199662"/>
    </source>
</evidence>
<dbReference type="STRING" id="84035.SAMN05660742_10513"/>
<gene>
    <name evidence="9" type="ORF">SAMN05660742_10513</name>
</gene>
<keyword evidence="10" id="KW-1185">Reference proteome</keyword>
<dbReference type="InterPro" id="IPR001567">
    <property type="entry name" value="Pept_M3A_M3B_dom"/>
</dbReference>
<keyword evidence="3 6" id="KW-0378">Hydrolase</keyword>
<reference evidence="9 10" key="1">
    <citation type="submission" date="2016-10" db="EMBL/GenBank/DDBJ databases">
        <authorList>
            <person name="de Groot N.N."/>
        </authorList>
    </citation>
    <scope>NUCLEOTIDE SEQUENCE [LARGE SCALE GENOMIC DNA]</scope>
    <source>
        <strain evidence="9 10">DSM 2179</strain>
    </source>
</reference>
<dbReference type="GO" id="GO:0006508">
    <property type="term" value="P:proteolysis"/>
    <property type="evidence" value="ECO:0007669"/>
    <property type="project" value="UniProtKB-KW"/>
</dbReference>
<dbReference type="InterPro" id="IPR004438">
    <property type="entry name" value="Peptidase_M3B"/>
</dbReference>
<organism evidence="9 10">
    <name type="scientific">Propionispira arboris</name>
    <dbReference type="NCBI Taxonomy" id="84035"/>
    <lineage>
        <taxon>Bacteria</taxon>
        <taxon>Bacillati</taxon>
        <taxon>Bacillota</taxon>
        <taxon>Negativicutes</taxon>
        <taxon>Selenomonadales</taxon>
        <taxon>Selenomonadaceae</taxon>
        <taxon>Propionispira</taxon>
    </lineage>
</organism>
<keyword evidence="4 6" id="KW-0862">Zinc</keyword>
<accession>A0A1H6XDI8</accession>
<dbReference type="GO" id="GO:0004222">
    <property type="term" value="F:metalloendopeptidase activity"/>
    <property type="evidence" value="ECO:0007669"/>
    <property type="project" value="UniProtKB-UniRule"/>
</dbReference>
<sequence>MNLLYKLSNRMNLSATDTTSAATVATRDKIEAKFKWSLHDIYPNDQAFQADYEKLKEQILHFEVFKGKLNNANDLLQCFRLRDEVDIKLSSLFAYARMNRDTDATNAAYQAMTAQITTLLSDDASAQAFIEPELLALPAETLLTLIESKPELSAYSFYIKNMLRQKSHILSPIEEELLAKTSELRQAAMNIFTIFTNADLKFPETITESGQKAPLTEGRYNQLIRSTNREVRHDAFKNLFNTYSSFRNTLATTYSANINSTMFQAKTRKYQSTLEAALDNNNIPASVYTNVIDTIHKNFAQMHRYVALKKKVLQLDQIHMYDLYTPIVPELKTVFPYEDGLSLVIDSLQPLGQTYIKDLLNGVNNGWIDIYENQGKRNGAYSWGVYGLHPFVLLNYDDSYNAVSTLAHELGHAMHSFYSSQKQDYINSEYTIFCAEVASTTNENLLLDHMLHIVKEPEKRIYFINQYLEQVRTTVYRQALFAEFEKIAHAKAEIGEALTADALETIWTALNTAYYGNDIVIDPELKIEWARIPHFYRPFYVYQYATGYAAATTLAEQLQTEGPIAQKRYLQYLQSGGSDYSINLLRQAGVNMTTPKPLEITLEKFSKRLDELEVFLLK</sequence>
<evidence type="ECO:0000259" key="8">
    <source>
        <dbReference type="Pfam" id="PF08439"/>
    </source>
</evidence>
<evidence type="ECO:0000256" key="3">
    <source>
        <dbReference type="ARBA" id="ARBA00022801"/>
    </source>
</evidence>
<dbReference type="RefSeq" id="WP_091830143.1">
    <property type="nucleotide sequence ID" value="NZ_FNZK01000005.1"/>
</dbReference>
<evidence type="ECO:0000259" key="7">
    <source>
        <dbReference type="Pfam" id="PF01432"/>
    </source>
</evidence>
<dbReference type="AlphaFoldDB" id="A0A1H6XDI8"/>
<comment type="similarity">
    <text evidence="6">Belongs to the peptidase M3B family.</text>
</comment>
<dbReference type="Gene3D" id="1.10.287.830">
    <property type="entry name" value="putative peptidase helix hairpin domain like"/>
    <property type="match status" value="1"/>
</dbReference>
<dbReference type="SUPFAM" id="SSF55486">
    <property type="entry name" value="Metalloproteases ('zincins'), catalytic domain"/>
    <property type="match status" value="1"/>
</dbReference>
<protein>
    <recommendedName>
        <fullName evidence="6">Oligopeptidase F</fullName>
        <ecNumber evidence="6">3.4.24.-</ecNumber>
    </recommendedName>
</protein>
<dbReference type="Gene3D" id="1.20.140.70">
    <property type="entry name" value="Oligopeptidase f, N-terminal domain"/>
    <property type="match status" value="1"/>
</dbReference>
<dbReference type="GO" id="GO:0006518">
    <property type="term" value="P:peptide metabolic process"/>
    <property type="evidence" value="ECO:0007669"/>
    <property type="project" value="TreeGrafter"/>
</dbReference>
<dbReference type="PANTHER" id="PTHR11804">
    <property type="entry name" value="PROTEASE M3 THIMET OLIGOPEPTIDASE-RELATED"/>
    <property type="match status" value="1"/>
</dbReference>
<dbReference type="EC" id="3.4.24.-" evidence="6"/>
<dbReference type="GO" id="GO:0046872">
    <property type="term" value="F:metal ion binding"/>
    <property type="evidence" value="ECO:0007669"/>
    <property type="project" value="UniProtKB-UniRule"/>
</dbReference>
<dbReference type="Pfam" id="PF01432">
    <property type="entry name" value="Peptidase_M3"/>
    <property type="match status" value="1"/>
</dbReference>
<keyword evidence="5 6" id="KW-0482">Metalloprotease</keyword>
<proteinExistence type="inferred from homology"/>